<dbReference type="STRING" id="1071381.G8BVM9"/>
<dbReference type="EC" id="6.3.5.5" evidence="3"/>
<dbReference type="InterPro" id="IPR017926">
    <property type="entry name" value="GATASE"/>
</dbReference>
<evidence type="ECO:0000256" key="11">
    <source>
        <dbReference type="ARBA" id="ARBA00044168"/>
    </source>
</evidence>
<dbReference type="SMART" id="SM01097">
    <property type="entry name" value="CPSase_sm_chain"/>
    <property type="match status" value="1"/>
</dbReference>
<evidence type="ECO:0000256" key="1">
    <source>
        <dbReference type="ARBA" id="ARBA00005077"/>
    </source>
</evidence>
<dbReference type="InterPro" id="IPR035686">
    <property type="entry name" value="CPSase_GATase1"/>
</dbReference>
<evidence type="ECO:0000256" key="2">
    <source>
        <dbReference type="ARBA" id="ARBA00007800"/>
    </source>
</evidence>
<dbReference type="GO" id="GO:0006207">
    <property type="term" value="P:'de novo' pyrimidine nucleobase biosynthetic process"/>
    <property type="evidence" value="ECO:0007669"/>
    <property type="project" value="InterPro"/>
</dbReference>
<dbReference type="PANTHER" id="PTHR43418:SF7">
    <property type="entry name" value="CARBAMOYL-PHOSPHATE SYNTHASE SMALL CHAIN"/>
    <property type="match status" value="1"/>
</dbReference>
<evidence type="ECO:0000313" key="19">
    <source>
        <dbReference type="Proteomes" id="UP000005666"/>
    </source>
</evidence>
<dbReference type="GO" id="GO:0006221">
    <property type="term" value="P:pyrimidine nucleotide biosynthetic process"/>
    <property type="evidence" value="ECO:0007669"/>
    <property type="project" value="EnsemblFungi"/>
</dbReference>
<dbReference type="GO" id="GO:0004088">
    <property type="term" value="F:carbamoyl-phosphate synthase (glutamine-hydrolyzing) activity"/>
    <property type="evidence" value="ECO:0007669"/>
    <property type="project" value="UniProtKB-EC"/>
</dbReference>
<dbReference type="InterPro" id="IPR050472">
    <property type="entry name" value="Anth_synth/Amidotransfase"/>
</dbReference>
<dbReference type="NCBIfam" id="TIGR01368">
    <property type="entry name" value="CPSaseIIsmall"/>
    <property type="match status" value="1"/>
</dbReference>
<dbReference type="GO" id="GO:0006541">
    <property type="term" value="P:glutamine metabolic process"/>
    <property type="evidence" value="ECO:0007669"/>
    <property type="project" value="InterPro"/>
</dbReference>
<evidence type="ECO:0000259" key="17">
    <source>
        <dbReference type="SMART" id="SM01097"/>
    </source>
</evidence>
<dbReference type="InterPro" id="IPR002474">
    <property type="entry name" value="CarbamoylP_synth_ssu_N"/>
</dbReference>
<dbReference type="SUPFAM" id="SSF52021">
    <property type="entry name" value="Carbamoyl phosphate synthetase, small subunit N-terminal domain"/>
    <property type="match status" value="1"/>
</dbReference>
<dbReference type="GO" id="GO:0005951">
    <property type="term" value="C:carbamoyl-phosphate synthase complex"/>
    <property type="evidence" value="ECO:0007669"/>
    <property type="project" value="EnsemblFungi"/>
</dbReference>
<dbReference type="InterPro" id="IPR036480">
    <property type="entry name" value="CarbP_synth_ssu_N_sf"/>
</dbReference>
<dbReference type="Gene3D" id="3.40.50.880">
    <property type="match status" value="1"/>
</dbReference>
<dbReference type="CDD" id="cd01744">
    <property type="entry name" value="GATase1_CPSase"/>
    <property type="match status" value="1"/>
</dbReference>
<dbReference type="AlphaFoldDB" id="G8BVM9"/>
<protein>
    <recommendedName>
        <fullName evidence="11">Carbamoyl phosphate synthase arginine-specific small chain</fullName>
        <ecNumber evidence="3">6.3.5.5</ecNumber>
    </recommendedName>
    <alternativeName>
        <fullName evidence="13">Arginine-specific carbamoyl phosphate synthetase, glutamine chain</fullName>
    </alternativeName>
    <alternativeName>
        <fullName evidence="12">Glutamine-dependent carbamoyl phosphate synthetase</fullName>
    </alternativeName>
</protein>
<dbReference type="KEGG" id="tpf:TPHA_0G01200"/>
<sequence length="404" mass="44926">MLQLDETTAVLEIKNGPSFEGVSFGADKNVSGEVVFTTSLVGYTESMTDPSYCGQILVFTQPLVGNYGVPSGDERDEFNLLKYFESPNVNVCGIIVSNYSYKYSHWTAVQSLADWCKKNDIPAITDVDTREIVQYLREQGSSLGRITIDGTGKELDFTDPMEENLVEKISTKVPYYVKCNVPNSNVNIALIDCGVKENIVRCLVSRGANVTVFPYDYKIQDVADQFDGIFISNGPGNPEVCTKTIENLKILLNHKELQDLPIFGICLGHQLLALASGAATTKLKYGNRAHNIPVMDLTSGKCYITSQNHGYAVDADTLPKNEWKPFCVNLNDNSNEGMIHLSKPIFSTQFHPESKGGPLDTVTLFDKYFENIKTYKLLKAHNLKLDKPFLLDVSDFPNDRVLIV</sequence>
<dbReference type="GO" id="GO:0005524">
    <property type="term" value="F:ATP binding"/>
    <property type="evidence" value="ECO:0007669"/>
    <property type="project" value="UniProtKB-KW"/>
</dbReference>
<dbReference type="HOGENOM" id="CLU_035901_1_1_1"/>
<keyword evidence="5" id="KW-0436">Ligase</keyword>
<comment type="similarity">
    <text evidence="2">Belongs to the CarA family.</text>
</comment>
<dbReference type="NCBIfam" id="NF009475">
    <property type="entry name" value="PRK12838.1"/>
    <property type="match status" value="1"/>
</dbReference>
<dbReference type="RefSeq" id="XP_003686391.1">
    <property type="nucleotide sequence ID" value="XM_003686343.1"/>
</dbReference>
<evidence type="ECO:0000256" key="9">
    <source>
        <dbReference type="ARBA" id="ARBA00022962"/>
    </source>
</evidence>
<evidence type="ECO:0000256" key="13">
    <source>
        <dbReference type="ARBA" id="ARBA00044340"/>
    </source>
</evidence>
<dbReference type="Gene3D" id="3.50.30.20">
    <property type="entry name" value="Carbamoyl-phosphate synthase small subunit, N-terminal domain"/>
    <property type="match status" value="1"/>
</dbReference>
<evidence type="ECO:0000256" key="14">
    <source>
        <dbReference type="ARBA" id="ARBA00048816"/>
    </source>
</evidence>
<dbReference type="FunFam" id="3.40.50.880:FF:000016">
    <property type="entry name" value="Carbamoyl-phosphate synthase arginine-specific small chain"/>
    <property type="match status" value="1"/>
</dbReference>
<dbReference type="SUPFAM" id="SSF52317">
    <property type="entry name" value="Class I glutamine amidotransferase-like"/>
    <property type="match status" value="1"/>
</dbReference>
<reference evidence="18 19" key="1">
    <citation type="journal article" date="2011" name="Proc. Natl. Acad. Sci. U.S.A.">
        <title>Evolutionary erosion of yeast sex chromosomes by mating-type switching accidents.</title>
        <authorList>
            <person name="Gordon J.L."/>
            <person name="Armisen D."/>
            <person name="Proux-Wera E."/>
            <person name="Oheigeartaigh S.S."/>
            <person name="Byrne K.P."/>
            <person name="Wolfe K.H."/>
        </authorList>
    </citation>
    <scope>NUCLEOTIDE SEQUENCE [LARGE SCALE GENOMIC DNA]</scope>
    <source>
        <strain evidence="19">ATCC 24235 / CBS 4417 / NBRC 1672 / NRRL Y-8282 / UCD 70-5</strain>
    </source>
</reference>
<comment type="function">
    <text evidence="16">Small subunit of the arginine-specific carbamoyl phosphate synthase (CPSase). CPSase catalyzes the formation of carbamoyl phosphate from the ammonia moiety of glutamine, carbonate, and phosphate donated by ATP, constituting the first step of 2 biosynthetic pathways, one leading to arginine and/or urea and the other to pyrimidine nucleotides. The small subunit (glutamine amidotransferase) binds and cleaves glutamine to supply the large subunit with the substrate ammonia.</text>
</comment>
<dbReference type="InterPro" id="IPR029062">
    <property type="entry name" value="Class_I_gatase-like"/>
</dbReference>
<keyword evidence="8" id="KW-0067">ATP-binding</keyword>
<comment type="pathway">
    <text evidence="1">Amino-acid biosynthesis; L-arginine biosynthesis; carbamoyl phosphate from bicarbonate: step 1/1.</text>
</comment>
<dbReference type="OrthoDB" id="434at2759"/>
<dbReference type="OMA" id="CFSVQYH"/>
<dbReference type="Pfam" id="PF00988">
    <property type="entry name" value="CPSase_sm_chain"/>
    <property type="match status" value="1"/>
</dbReference>
<evidence type="ECO:0000256" key="12">
    <source>
        <dbReference type="ARBA" id="ARBA00044334"/>
    </source>
</evidence>
<dbReference type="GeneID" id="11535843"/>
<evidence type="ECO:0000256" key="15">
    <source>
        <dbReference type="ARBA" id="ARBA00049285"/>
    </source>
</evidence>
<dbReference type="InterPro" id="IPR006274">
    <property type="entry name" value="CarbamoylP_synth_ssu"/>
</dbReference>
<evidence type="ECO:0000256" key="8">
    <source>
        <dbReference type="ARBA" id="ARBA00022840"/>
    </source>
</evidence>
<keyword evidence="7" id="KW-0547">Nucleotide-binding</keyword>
<comment type="subunit">
    <text evidence="10">Heterodimer composed of 2 chains; the small (or glutamine) chain promotes the hydrolysis of glutamine to ammonia, which is used by the large (or ammonia) chain to synthesize carbamoyl phosphate.</text>
</comment>
<dbReference type="PRINTS" id="PR00099">
    <property type="entry name" value="CPSGATASE"/>
</dbReference>
<name>G8BVM9_TETPH</name>
<comment type="catalytic activity">
    <reaction evidence="15">
        <text>L-glutamine + H2O = L-glutamate + NH4(+)</text>
        <dbReference type="Rhea" id="RHEA:15889"/>
        <dbReference type="ChEBI" id="CHEBI:15377"/>
        <dbReference type="ChEBI" id="CHEBI:28938"/>
        <dbReference type="ChEBI" id="CHEBI:29985"/>
        <dbReference type="ChEBI" id="CHEBI:58359"/>
    </reaction>
</comment>
<dbReference type="FunFam" id="3.50.30.20:FF:000003">
    <property type="entry name" value="Carbamoyl-phosphate synthase arginine-specific small chain"/>
    <property type="match status" value="1"/>
</dbReference>
<evidence type="ECO:0000256" key="10">
    <source>
        <dbReference type="ARBA" id="ARBA00044031"/>
    </source>
</evidence>
<proteinExistence type="inferred from homology"/>
<keyword evidence="4" id="KW-0055">Arginine biosynthesis</keyword>
<feature type="domain" description="Carbamoyl-phosphate synthase small subunit N-terminal" evidence="17">
    <location>
        <begin position="7"/>
        <end position="147"/>
    </location>
</feature>
<dbReference type="HAMAP" id="MF_01209">
    <property type="entry name" value="CPSase_S_chain"/>
    <property type="match status" value="1"/>
</dbReference>
<keyword evidence="9" id="KW-0315">Glutamine amidotransferase</keyword>
<dbReference type="PRINTS" id="PR00096">
    <property type="entry name" value="GATASE"/>
</dbReference>
<comment type="catalytic activity">
    <reaction evidence="14">
        <text>hydrogencarbonate + L-glutamine + 2 ATP + H2O = carbamoyl phosphate + L-glutamate + 2 ADP + phosphate + 2 H(+)</text>
        <dbReference type="Rhea" id="RHEA:18633"/>
        <dbReference type="ChEBI" id="CHEBI:15377"/>
        <dbReference type="ChEBI" id="CHEBI:15378"/>
        <dbReference type="ChEBI" id="CHEBI:17544"/>
        <dbReference type="ChEBI" id="CHEBI:29985"/>
        <dbReference type="ChEBI" id="CHEBI:30616"/>
        <dbReference type="ChEBI" id="CHEBI:43474"/>
        <dbReference type="ChEBI" id="CHEBI:58228"/>
        <dbReference type="ChEBI" id="CHEBI:58359"/>
        <dbReference type="ChEBI" id="CHEBI:456216"/>
        <dbReference type="EC" id="6.3.5.5"/>
    </reaction>
</comment>
<evidence type="ECO:0000256" key="16">
    <source>
        <dbReference type="ARBA" id="ARBA00057756"/>
    </source>
</evidence>
<evidence type="ECO:0000256" key="5">
    <source>
        <dbReference type="ARBA" id="ARBA00022598"/>
    </source>
</evidence>
<gene>
    <name evidence="18" type="primary">TPHA0G01200</name>
    <name evidence="18" type="ordered locus">TPHA_0G01200</name>
</gene>
<dbReference type="eggNOG" id="KOG0370">
    <property type="taxonomic scope" value="Eukaryota"/>
</dbReference>
<dbReference type="EMBL" id="HE612862">
    <property type="protein sequence ID" value="CCE63957.1"/>
    <property type="molecule type" value="Genomic_DNA"/>
</dbReference>
<keyword evidence="19" id="KW-1185">Reference proteome</keyword>
<keyword evidence="6" id="KW-0028">Amino-acid biosynthesis</keyword>
<dbReference type="PANTHER" id="PTHR43418">
    <property type="entry name" value="MULTIFUNCTIONAL TRYPTOPHAN BIOSYNTHESIS PROTEIN-RELATED"/>
    <property type="match status" value="1"/>
</dbReference>
<accession>G8BVM9</accession>
<organism evidence="18 19">
    <name type="scientific">Tetrapisispora phaffii (strain ATCC 24235 / CBS 4417 / NBRC 1672 / NRRL Y-8282 / UCD 70-5)</name>
    <name type="common">Yeast</name>
    <name type="synonym">Fabospora phaffii</name>
    <dbReference type="NCBI Taxonomy" id="1071381"/>
    <lineage>
        <taxon>Eukaryota</taxon>
        <taxon>Fungi</taxon>
        <taxon>Dikarya</taxon>
        <taxon>Ascomycota</taxon>
        <taxon>Saccharomycotina</taxon>
        <taxon>Saccharomycetes</taxon>
        <taxon>Saccharomycetales</taxon>
        <taxon>Saccharomycetaceae</taxon>
        <taxon>Tetrapisispora</taxon>
    </lineage>
</organism>
<evidence type="ECO:0000256" key="3">
    <source>
        <dbReference type="ARBA" id="ARBA00012738"/>
    </source>
</evidence>
<evidence type="ECO:0000256" key="4">
    <source>
        <dbReference type="ARBA" id="ARBA00022571"/>
    </source>
</evidence>
<evidence type="ECO:0000256" key="7">
    <source>
        <dbReference type="ARBA" id="ARBA00022741"/>
    </source>
</evidence>
<dbReference type="PROSITE" id="PS51273">
    <property type="entry name" value="GATASE_TYPE_1"/>
    <property type="match status" value="1"/>
</dbReference>
<dbReference type="Pfam" id="PF00117">
    <property type="entry name" value="GATase"/>
    <property type="match status" value="1"/>
</dbReference>
<evidence type="ECO:0000256" key="6">
    <source>
        <dbReference type="ARBA" id="ARBA00022605"/>
    </source>
</evidence>
<dbReference type="GO" id="GO:0006526">
    <property type="term" value="P:L-arginine biosynthetic process"/>
    <property type="evidence" value="ECO:0007669"/>
    <property type="project" value="UniProtKB-KW"/>
</dbReference>
<dbReference type="Proteomes" id="UP000005666">
    <property type="component" value="Chromosome 7"/>
</dbReference>
<evidence type="ECO:0000313" key="18">
    <source>
        <dbReference type="EMBL" id="CCE63957.1"/>
    </source>
</evidence>